<comment type="caution">
    <text evidence="2">The sequence shown here is derived from an EMBL/GenBank/DDBJ whole genome shotgun (WGS) entry which is preliminary data.</text>
</comment>
<dbReference type="InterPro" id="IPR021677">
    <property type="entry name" value="DUF2986"/>
</dbReference>
<accession>A0ABU9TNN2</accession>
<dbReference type="RefSeq" id="WP_075109476.1">
    <property type="nucleotide sequence ID" value="NZ_CAXBCE010000023.1"/>
</dbReference>
<dbReference type="Proteomes" id="UP001449225">
    <property type="component" value="Unassembled WGS sequence"/>
</dbReference>
<evidence type="ECO:0000313" key="3">
    <source>
        <dbReference type="Proteomes" id="UP001449225"/>
    </source>
</evidence>
<name>A0ABU9TNN2_9GAMM</name>
<dbReference type="Pfam" id="PF11661">
    <property type="entry name" value="DUF2986"/>
    <property type="match status" value="1"/>
</dbReference>
<dbReference type="EMBL" id="JBBMRA010000001">
    <property type="protein sequence ID" value="MEM5535320.1"/>
    <property type="molecule type" value="Genomic_DNA"/>
</dbReference>
<feature type="region of interest" description="Disordered" evidence="1">
    <location>
        <begin position="14"/>
        <end position="55"/>
    </location>
</feature>
<reference evidence="2 3" key="1">
    <citation type="submission" date="2024-03" db="EMBL/GenBank/DDBJ databases">
        <title>Community enrichment and isolation of bacterial strains for fucoidan degradation.</title>
        <authorList>
            <person name="Sichert A."/>
        </authorList>
    </citation>
    <scope>NUCLEOTIDE SEQUENCE [LARGE SCALE GENOMIC DNA]</scope>
    <source>
        <strain evidence="2 3">AS76</strain>
    </source>
</reference>
<keyword evidence="3" id="KW-1185">Reference proteome</keyword>
<evidence type="ECO:0000313" key="2">
    <source>
        <dbReference type="EMBL" id="MEM5535320.1"/>
    </source>
</evidence>
<protein>
    <submittedName>
        <fullName evidence="2">DUF2986 domain-containing protein</fullName>
    </submittedName>
</protein>
<organism evidence="2 3">
    <name type="scientific">Neptuniibacter pectenicola</name>
    <dbReference type="NCBI Taxonomy" id="1806669"/>
    <lineage>
        <taxon>Bacteria</taxon>
        <taxon>Pseudomonadati</taxon>
        <taxon>Pseudomonadota</taxon>
        <taxon>Gammaproteobacteria</taxon>
        <taxon>Oceanospirillales</taxon>
        <taxon>Oceanospirillaceae</taxon>
        <taxon>Neptuniibacter</taxon>
    </lineage>
</organism>
<evidence type="ECO:0000256" key="1">
    <source>
        <dbReference type="SAM" id="MobiDB-lite"/>
    </source>
</evidence>
<gene>
    <name evidence="2" type="ORF">WNY58_02835</name>
</gene>
<proteinExistence type="predicted"/>
<sequence>MNRKKKIFQILKKRVKRANAKQAPKSTKPRYVSKAERANTSDAPADSVENATDPR</sequence>